<comment type="caution">
    <text evidence="3">The sequence shown here is derived from an EMBL/GenBank/DDBJ whole genome shotgun (WGS) entry which is preliminary data.</text>
</comment>
<protein>
    <submittedName>
        <fullName evidence="3">Uncharacterized protein</fullName>
    </submittedName>
</protein>
<accession>A0ABW5DAL3</accession>
<evidence type="ECO:0000313" key="3">
    <source>
        <dbReference type="EMBL" id="MFD2258113.1"/>
    </source>
</evidence>
<name>A0ABW5DAL3_9BACT</name>
<feature type="chain" id="PRO_5045615719" evidence="2">
    <location>
        <begin position="22"/>
        <end position="208"/>
    </location>
</feature>
<reference evidence="4" key="1">
    <citation type="journal article" date="2019" name="Int. J. Syst. Evol. Microbiol.">
        <title>The Global Catalogue of Microorganisms (GCM) 10K type strain sequencing project: providing services to taxonomists for standard genome sequencing and annotation.</title>
        <authorList>
            <consortium name="The Broad Institute Genomics Platform"/>
            <consortium name="The Broad Institute Genome Sequencing Center for Infectious Disease"/>
            <person name="Wu L."/>
            <person name="Ma J."/>
        </authorList>
    </citation>
    <scope>NUCLEOTIDE SEQUENCE [LARGE SCALE GENOMIC DNA]</scope>
    <source>
        <strain evidence="4">CGMCC 4.7106</strain>
    </source>
</reference>
<proteinExistence type="predicted"/>
<organism evidence="3 4">
    <name type="scientific">Luteolibacter algae</name>
    <dbReference type="NCBI Taxonomy" id="454151"/>
    <lineage>
        <taxon>Bacteria</taxon>
        <taxon>Pseudomonadati</taxon>
        <taxon>Verrucomicrobiota</taxon>
        <taxon>Verrucomicrobiia</taxon>
        <taxon>Verrucomicrobiales</taxon>
        <taxon>Verrucomicrobiaceae</taxon>
        <taxon>Luteolibacter</taxon>
    </lineage>
</organism>
<feature type="compositionally biased region" description="Basic and acidic residues" evidence="1">
    <location>
        <begin position="132"/>
        <end position="141"/>
    </location>
</feature>
<dbReference type="EMBL" id="JBHUIT010000034">
    <property type="protein sequence ID" value="MFD2258113.1"/>
    <property type="molecule type" value="Genomic_DNA"/>
</dbReference>
<gene>
    <name evidence="3" type="ORF">ACFSSA_15640</name>
</gene>
<sequence>MRLLYPIALLAAAQLLSIAAAEEISPEKSILERHAEGSERLADEQDELSADVQQLVIEQTVSEVIELLSTVEGIMDETTDYLADLDTGGKTIAAQTEIIEKIHQAAKAKQDQQGGGDAGSAMMDMMERMMGKEPGANERGKNANAGAQPGQGQNGDSDAENSAAAGDSNGHSVERRIPKAAGIAGKNLPGEFQQALDAYNRGLGEVSK</sequence>
<keyword evidence="2" id="KW-0732">Signal</keyword>
<keyword evidence="4" id="KW-1185">Reference proteome</keyword>
<dbReference type="Proteomes" id="UP001597375">
    <property type="component" value="Unassembled WGS sequence"/>
</dbReference>
<evidence type="ECO:0000313" key="4">
    <source>
        <dbReference type="Proteomes" id="UP001597375"/>
    </source>
</evidence>
<dbReference type="RefSeq" id="WP_386821555.1">
    <property type="nucleotide sequence ID" value="NZ_JBHUIT010000034.1"/>
</dbReference>
<feature type="compositionally biased region" description="Low complexity" evidence="1">
    <location>
        <begin position="142"/>
        <end position="155"/>
    </location>
</feature>
<evidence type="ECO:0000256" key="1">
    <source>
        <dbReference type="SAM" id="MobiDB-lite"/>
    </source>
</evidence>
<feature type="region of interest" description="Disordered" evidence="1">
    <location>
        <begin position="132"/>
        <end position="191"/>
    </location>
</feature>
<evidence type="ECO:0000256" key="2">
    <source>
        <dbReference type="SAM" id="SignalP"/>
    </source>
</evidence>
<feature type="signal peptide" evidence="2">
    <location>
        <begin position="1"/>
        <end position="21"/>
    </location>
</feature>